<dbReference type="GO" id="GO:0005868">
    <property type="term" value="C:cytoplasmic dynein complex"/>
    <property type="evidence" value="ECO:0007669"/>
    <property type="project" value="InterPro"/>
</dbReference>
<comment type="caution">
    <text evidence="2">The sequence shown here is derived from an EMBL/GenBank/DDBJ whole genome shotgun (WGS) entry which is preliminary data.</text>
</comment>
<dbReference type="GO" id="GO:0045504">
    <property type="term" value="F:dynein heavy chain binding"/>
    <property type="evidence" value="ECO:0007669"/>
    <property type="project" value="InterPro"/>
</dbReference>
<feature type="coiled-coil region" evidence="1">
    <location>
        <begin position="660"/>
        <end position="687"/>
    </location>
</feature>
<organism evidence="2 3">
    <name type="scientific">Larkinella arboricola</name>
    <dbReference type="NCBI Taxonomy" id="643671"/>
    <lineage>
        <taxon>Bacteria</taxon>
        <taxon>Pseudomonadati</taxon>
        <taxon>Bacteroidota</taxon>
        <taxon>Cytophagia</taxon>
        <taxon>Cytophagales</taxon>
        <taxon>Spirosomataceae</taxon>
        <taxon>Larkinella</taxon>
    </lineage>
</organism>
<feature type="coiled-coil region" evidence="1">
    <location>
        <begin position="908"/>
        <end position="956"/>
    </location>
</feature>
<dbReference type="RefSeq" id="WP_111630105.1">
    <property type="nucleotide sequence ID" value="NZ_QLMC01000005.1"/>
</dbReference>
<dbReference type="InterPro" id="IPR042505">
    <property type="entry name" value="DYNC2I1"/>
</dbReference>
<name>A0A327WXF5_LARAB</name>
<dbReference type="PANTHER" id="PTHR16022">
    <property type="entry name" value="WD REPEAT DOMAIN 60"/>
    <property type="match status" value="1"/>
</dbReference>
<dbReference type="PANTHER" id="PTHR16022:SF0">
    <property type="entry name" value="CYTOPLASMIC DYNEIN 2 INTERMEDIATE CHAIN 1"/>
    <property type="match status" value="1"/>
</dbReference>
<feature type="coiled-coil region" evidence="1">
    <location>
        <begin position="1124"/>
        <end position="1162"/>
    </location>
</feature>
<protein>
    <recommendedName>
        <fullName evidence="4">Chromosome segregation ATPase</fullName>
    </recommendedName>
</protein>
<gene>
    <name evidence="2" type="ORF">LX87_04080</name>
</gene>
<evidence type="ECO:0000313" key="3">
    <source>
        <dbReference type="Proteomes" id="UP000248790"/>
    </source>
</evidence>
<proteinExistence type="predicted"/>
<reference evidence="2 3" key="1">
    <citation type="submission" date="2018-06" db="EMBL/GenBank/DDBJ databases">
        <title>Genomic Encyclopedia of Archaeal and Bacterial Type Strains, Phase II (KMG-II): from individual species to whole genera.</title>
        <authorList>
            <person name="Goeker M."/>
        </authorList>
    </citation>
    <scope>NUCLEOTIDE SEQUENCE [LARGE SCALE GENOMIC DNA]</scope>
    <source>
        <strain evidence="2 3">DSM 21851</strain>
    </source>
</reference>
<keyword evidence="3" id="KW-1185">Reference proteome</keyword>
<accession>A0A327WXF5</accession>
<keyword evidence="1" id="KW-0175">Coiled coil</keyword>
<dbReference type="Proteomes" id="UP000248790">
    <property type="component" value="Unassembled WGS sequence"/>
</dbReference>
<dbReference type="Gene3D" id="1.10.287.1490">
    <property type="match status" value="1"/>
</dbReference>
<dbReference type="EMBL" id="QLMC01000005">
    <property type="protein sequence ID" value="RAJ94195.1"/>
    <property type="molecule type" value="Genomic_DNA"/>
</dbReference>
<feature type="coiled-coil region" evidence="1">
    <location>
        <begin position="721"/>
        <end position="756"/>
    </location>
</feature>
<evidence type="ECO:0008006" key="4">
    <source>
        <dbReference type="Google" id="ProtNLM"/>
    </source>
</evidence>
<evidence type="ECO:0000256" key="1">
    <source>
        <dbReference type="SAM" id="Coils"/>
    </source>
</evidence>
<dbReference type="OrthoDB" id="840436at2"/>
<sequence>MNTTETSKLRVEIDGDDAAQTFVALQTEAKEINKELRRMKESGEEGSEAWKELKLRQKDINEELREMKKNIDINDASMAELTFRSRQLNSELNGLKTGSEEWIAKMKEVAEVENRISEVREEMKRLKGEGDEQTSFWGTFKGHLAAAFTYDAIMEAGRAVFEFGKEVVETGAKFEKYQNVLNTTLGDTQKGAEAFEMLQDVAAKTNFSLDEMTDSYIKMANRGLRPGQEELIKLADVANTSSKPMGDLVEAINDVNNTDRWNEFGIKAQTNGDKVSLTFKGVTQEVERSEAGVLGAITAFGEMNGVMGMTATISQGTEGQLANMGDKLDSLYAGIFNKGKDGFNGLISWISSLIEVLVDVVKFSDPVVQVFDSVVDVVGSTFRSIGQLVGSLFGLNSESITTQKVMEGIGYVFNAILTPIRLALTAVQVFVDGLNALQNKGKEVLNFFGADFKLDPKASFDTLAKNAQANFKSIEDSWKKTETGREAQSKATNKKIEDDTVKSGKTVSAEAKKEAEKRAKEHQKAEADSLKKIEDMKVAAIKSEVEREVAKEDLRYKREVEAVKKSVASQKTKNEQLALLETDHQRRVEKIQADAQKKQDQLLDRWLEDEYVKKIKKAQAFANGELEIARKTITDKEKLAQVEKQIQEYLAKEIKAIKDGQAADEEKARAKKAREEQQQRDNALKAEKQLFDSQFKEAAANADLNLSLAKDNADKIFKAKLDRLDAELKYTKQKLENEAQAEKEKNKALIEDADKRAEADKAIDARLLAQKSAADAKYQQDKTALDKEHLDKRKANADQFFNAINGLMTGDYNGFMDFLNKKLANDAAANNQRLQDFAQKGQETLGIASQVVGTLNNINDQYTQRQLARIAKERDETIAAKQEEIAKIEAFEKDYEVQKLALTKEYSEARTDEERAETQKKLQNLENEYNSRLDAKEQLEDAIDGVRKESDAREKNAKLQAFNREKTLNIAAALINAAQASLKSLATLGFPLGLVGVAASAVLAGIQIGIIKNQKPPSYKQGGYVRNAGVPQGPGHGRQYGQSGISLTRRDTGEEVGEMEGDEPIMILSRNTYKNNRPVIDRLLHSSLHRNGAPIYGNGGISDGGSYRDYLEPLGYGKSYLFGSRKAKKQAKEAEAEAKRMAAEQEAEMAKMQAEMDALANQSYDAGSYDTGGLPSDGISVPGADGDMSGTISTANSEISKSQNMMMDIADNTGMTVDALGELQAFMADTLLPTLKQQNDALATSLTGKIDELITVERTANGYLDRIAAKDLSVQTFVNVMNQINVVAGDSDLK</sequence>
<evidence type="ECO:0000313" key="2">
    <source>
        <dbReference type="EMBL" id="RAJ94195.1"/>
    </source>
</evidence>
<dbReference type="GO" id="GO:0045503">
    <property type="term" value="F:dynein light chain binding"/>
    <property type="evidence" value="ECO:0007669"/>
    <property type="project" value="InterPro"/>
</dbReference>
<feature type="coiled-coil region" evidence="1">
    <location>
        <begin position="22"/>
        <end position="70"/>
    </location>
</feature>